<feature type="transmembrane region" description="Helical" evidence="13">
    <location>
        <begin position="571"/>
        <end position="592"/>
    </location>
</feature>
<evidence type="ECO:0000256" key="11">
    <source>
        <dbReference type="ARBA" id="ARBA00073785"/>
    </source>
</evidence>
<reference evidence="15 16" key="1">
    <citation type="submission" date="2022-05" db="EMBL/GenBank/DDBJ databases">
        <authorList>
            <consortium name="Genoscope - CEA"/>
            <person name="William W."/>
        </authorList>
    </citation>
    <scope>NUCLEOTIDE SEQUENCE [LARGE SCALE GENOMIC DNA]</scope>
</reference>
<evidence type="ECO:0000256" key="2">
    <source>
        <dbReference type="ARBA" id="ARBA00022475"/>
    </source>
</evidence>
<dbReference type="CDD" id="cd06366">
    <property type="entry name" value="PBP1_GABAb_receptor"/>
    <property type="match status" value="1"/>
</dbReference>
<dbReference type="GO" id="GO:0038039">
    <property type="term" value="C:G protein-coupled receptor heterodimeric complex"/>
    <property type="evidence" value="ECO:0007669"/>
    <property type="project" value="TreeGrafter"/>
</dbReference>
<evidence type="ECO:0000313" key="15">
    <source>
        <dbReference type="EMBL" id="CAH3121325.1"/>
    </source>
</evidence>
<evidence type="ECO:0000313" key="16">
    <source>
        <dbReference type="Proteomes" id="UP001159428"/>
    </source>
</evidence>
<dbReference type="InterPro" id="IPR017978">
    <property type="entry name" value="GPCR_3_C"/>
</dbReference>
<dbReference type="PROSITE" id="PS50259">
    <property type="entry name" value="G_PROTEIN_RECEP_F3_4"/>
    <property type="match status" value="1"/>
</dbReference>
<gene>
    <name evidence="15" type="ORF">PMEA_00009151</name>
</gene>
<evidence type="ECO:0000259" key="14">
    <source>
        <dbReference type="PROSITE" id="PS50259"/>
    </source>
</evidence>
<dbReference type="PRINTS" id="PR01177">
    <property type="entry name" value="GABAB1RECPTR"/>
</dbReference>
<feature type="transmembrane region" description="Helical" evidence="13">
    <location>
        <begin position="694"/>
        <end position="716"/>
    </location>
</feature>
<dbReference type="Pfam" id="PF01094">
    <property type="entry name" value="ANF_receptor"/>
    <property type="match status" value="1"/>
</dbReference>
<evidence type="ECO:0000256" key="6">
    <source>
        <dbReference type="ARBA" id="ARBA00023040"/>
    </source>
</evidence>
<keyword evidence="3 13" id="KW-0812">Transmembrane</keyword>
<evidence type="ECO:0000256" key="10">
    <source>
        <dbReference type="ARBA" id="ARBA00023224"/>
    </source>
</evidence>
<name>A0AAU9WQ08_9CNID</name>
<evidence type="ECO:0000256" key="5">
    <source>
        <dbReference type="ARBA" id="ARBA00022989"/>
    </source>
</evidence>
<keyword evidence="10" id="KW-0807">Transducer</keyword>
<keyword evidence="5 13" id="KW-1133">Transmembrane helix</keyword>
<dbReference type="InterPro" id="IPR001828">
    <property type="entry name" value="ANF_lig-bd_rcpt"/>
</dbReference>
<evidence type="ECO:0000256" key="4">
    <source>
        <dbReference type="ARBA" id="ARBA00022729"/>
    </source>
</evidence>
<dbReference type="EMBL" id="CALNXJ010000018">
    <property type="protein sequence ID" value="CAH3121325.1"/>
    <property type="molecule type" value="Genomic_DNA"/>
</dbReference>
<keyword evidence="9" id="KW-0325">Glycoprotein</keyword>
<feature type="coiled-coil region" evidence="12">
    <location>
        <begin position="758"/>
        <end position="785"/>
    </location>
</feature>
<accession>A0AAU9WQ08</accession>
<dbReference type="Pfam" id="PF00003">
    <property type="entry name" value="7tm_3"/>
    <property type="match status" value="1"/>
</dbReference>
<evidence type="ECO:0000256" key="13">
    <source>
        <dbReference type="SAM" id="Phobius"/>
    </source>
</evidence>
<dbReference type="PANTHER" id="PTHR10519">
    <property type="entry name" value="GABA-B RECEPTOR"/>
    <property type="match status" value="1"/>
</dbReference>
<keyword evidence="2" id="KW-1003">Cell membrane</keyword>
<dbReference type="PANTHER" id="PTHR10519:SF74">
    <property type="entry name" value="GAMMA-AMINOBUTYRIC ACID TYPE B RECEPTOR SUBUNIT 2"/>
    <property type="match status" value="1"/>
</dbReference>
<dbReference type="InterPro" id="IPR028082">
    <property type="entry name" value="Peripla_BP_I"/>
</dbReference>
<feature type="transmembrane region" description="Helical" evidence="13">
    <location>
        <begin position="669"/>
        <end position="688"/>
    </location>
</feature>
<dbReference type="GO" id="GO:0007214">
    <property type="term" value="P:gamma-aminobutyric acid signaling pathway"/>
    <property type="evidence" value="ECO:0007669"/>
    <property type="project" value="TreeGrafter"/>
</dbReference>
<dbReference type="AlphaFoldDB" id="A0AAU9WQ08"/>
<keyword evidence="4" id="KW-0732">Signal</keyword>
<dbReference type="FunFam" id="3.40.50.2300:FF:000063">
    <property type="entry name" value="Gamma-aminobutyric acid type B receptor subunit"/>
    <property type="match status" value="1"/>
</dbReference>
<evidence type="ECO:0000256" key="7">
    <source>
        <dbReference type="ARBA" id="ARBA00023136"/>
    </source>
</evidence>
<keyword evidence="12" id="KW-0175">Coiled coil</keyword>
<dbReference type="Gene3D" id="3.40.50.2300">
    <property type="match status" value="2"/>
</dbReference>
<organism evidence="15 16">
    <name type="scientific">Pocillopora meandrina</name>
    <dbReference type="NCBI Taxonomy" id="46732"/>
    <lineage>
        <taxon>Eukaryota</taxon>
        <taxon>Metazoa</taxon>
        <taxon>Cnidaria</taxon>
        <taxon>Anthozoa</taxon>
        <taxon>Hexacorallia</taxon>
        <taxon>Scleractinia</taxon>
        <taxon>Astrocoeniina</taxon>
        <taxon>Pocilloporidae</taxon>
        <taxon>Pocillopora</taxon>
    </lineage>
</organism>
<evidence type="ECO:0000256" key="9">
    <source>
        <dbReference type="ARBA" id="ARBA00023180"/>
    </source>
</evidence>
<evidence type="ECO:0000256" key="1">
    <source>
        <dbReference type="ARBA" id="ARBA00004651"/>
    </source>
</evidence>
<feature type="transmembrane region" description="Helical" evidence="13">
    <location>
        <begin position="529"/>
        <end position="550"/>
    </location>
</feature>
<dbReference type="PRINTS" id="PR01176">
    <property type="entry name" value="GABABRECEPTR"/>
</dbReference>
<dbReference type="GO" id="GO:0004965">
    <property type="term" value="F:G protein-coupled GABA receptor activity"/>
    <property type="evidence" value="ECO:0007669"/>
    <property type="project" value="InterPro"/>
</dbReference>
<proteinExistence type="predicted"/>
<protein>
    <recommendedName>
        <fullName evidence="11">Gamma-aminobutyric acid type B receptor subunit 2</fullName>
    </recommendedName>
</protein>
<sequence>MKFIITRWSFVLSFSAPFVMIIYELNAENLSNKTGQRTTLYVGSMAPMTGKRAWWGAGIPLAIEMAFEDINKRDDILRDYELKLISRDTQGDTGRGNKVFYDFLNEGKVRLILGPSRSNVAESAGATAKYYNMIQVSPSAASGELSKKDVFPYFFRTVPALSAANRTFIAIAKTFAWTRVAILYQSRELFTSAASSLREECKKNGIEVISYGSFLMDPKNQIEHLKDIDARIIFGFFSYSTRTMCEIYKHNMHGRKYAWVVHTPDKDGWWRRTFANVNCTPEEVNEGAKGTLLVNYMWLSSSKNQTVSGMTPEEFKSSFIQKARKSDIRATNYKGFAYDAAWLVALALNRTAQNLAPTIPLDTVAFGDRNFSDLMKKNLLSTEFQGVTSFLKLNDKGDRSGVFEISQLRGAEFEAICSHDVGRTSLNFYPDKDFRWEGGRAPMDRQSEHRQLYTMSMSVFFFMCSMASFGIFLAFTFLCFNIKNRNKRFVKMSSPNLNNMIILGCILSYISVILFAFDGEHLKTELCTTRTTTICIGFTFVFGSLFSKTWRVHKVTRITSAKKLIIRDLHLFGVIGVLILIDAVILLLWNFLDPFQKKIRYLPALNNHEDDNILQLPYTYTCEVNRIEIWLGLLYSYKGILLLFGLFLAWETRNVKIPALNDSHHIGMAVYNVVIVCIVGTPVVTFVHEKQFEASFIITGICILFSTTSTLCIVFVPKIAALRKNGLNEEYRARTRTFSSLDTFTVTTAKCSRSGKDTVNKDGELQRLREMLDMLQREKKRISHSNGTSMTTQL</sequence>
<evidence type="ECO:0000256" key="8">
    <source>
        <dbReference type="ARBA" id="ARBA00023170"/>
    </source>
</evidence>
<dbReference type="InterPro" id="IPR002455">
    <property type="entry name" value="GPCR3_GABA-B"/>
</dbReference>
<comment type="caution">
    <text evidence="15">The sequence shown here is derived from an EMBL/GenBank/DDBJ whole genome shotgun (WGS) entry which is preliminary data.</text>
</comment>
<dbReference type="Proteomes" id="UP001159428">
    <property type="component" value="Unassembled WGS sequence"/>
</dbReference>
<dbReference type="SUPFAM" id="SSF53822">
    <property type="entry name" value="Periplasmic binding protein-like I"/>
    <property type="match status" value="1"/>
</dbReference>
<evidence type="ECO:0000256" key="12">
    <source>
        <dbReference type="SAM" id="Coils"/>
    </source>
</evidence>
<feature type="transmembrane region" description="Helical" evidence="13">
    <location>
        <begin position="452"/>
        <end position="480"/>
    </location>
</feature>
<evidence type="ECO:0000256" key="3">
    <source>
        <dbReference type="ARBA" id="ARBA00022692"/>
    </source>
</evidence>
<keyword evidence="16" id="KW-1185">Reference proteome</keyword>
<keyword evidence="7 13" id="KW-0472">Membrane</keyword>
<feature type="domain" description="G-protein coupled receptors family 3 profile" evidence="14">
    <location>
        <begin position="466"/>
        <end position="719"/>
    </location>
</feature>
<keyword evidence="6" id="KW-0297">G-protein coupled receptor</keyword>
<comment type="subcellular location">
    <subcellularLocation>
        <location evidence="1">Cell membrane</location>
        <topology evidence="1">Multi-pass membrane protein</topology>
    </subcellularLocation>
</comment>
<feature type="transmembrane region" description="Helical" evidence="13">
    <location>
        <begin position="500"/>
        <end position="517"/>
    </location>
</feature>
<keyword evidence="8" id="KW-0675">Receptor</keyword>
<feature type="transmembrane region" description="Helical" evidence="13">
    <location>
        <begin position="629"/>
        <end position="649"/>
    </location>
</feature>